<feature type="transmembrane region" description="Helical" evidence="6">
    <location>
        <begin position="21"/>
        <end position="42"/>
    </location>
</feature>
<evidence type="ECO:0000256" key="1">
    <source>
        <dbReference type="ARBA" id="ARBA00004651"/>
    </source>
</evidence>
<feature type="transmembrane region" description="Helical" evidence="6">
    <location>
        <begin position="767"/>
        <end position="789"/>
    </location>
</feature>
<accession>A0ABZ2Z645</accession>
<keyword evidence="2" id="KW-1003">Cell membrane</keyword>
<sequence length="806" mass="88820">MWRNYIKIAFRNIWKAKQVTFVNIVGLSVAIATALLLCMTVYKEFSFDRFHEKGDRIFGIYKDVRTAEKVTPMNNTPHPLAPAIKAEIPGVKEVVRLVKNGVAVRTTGEQQAINATYTDPSFFSIFTFPLLKGETRLGLTDIVLSETTAKNLFGTADVVGKQMELKLGDIWKPFTVTGVLADAPENSSVIFSSIVRLENKSDYAESKDNWFSFSLETFVELQPGTSPETVERASKVLLEKYYGEDIARQKNAGATPGAYGEYQLLGLIPMKELHFSPNSNLGGEKKGLVLMLLFIAGFLLFIASINFVNLTLARSFTRAREVGMRKVMGAEKWQLSLQLWGEAFLLFVFALLVGGLTAFLLLPAYNSLFRSGVSFSLLLEPKFIGGIILTLLVVTAFAGGYPAALMARASTLLVLKGKMTTGRKNYFRNSLIVTQFVFSCLLIIATLIAWRQMNYLRNKPLGYNTSEVISVPVGAKENGAALLERLRSDLKGQPGILSITGANTNFGRGIDGSMSTSIISWQDGGKDMQSHWQGVSTDYVQTMSLQLTGGRDFSAALASDSNSLIINEQMARQFGPGKGHVGFRFRMDDQVADATVYTIIGIVKDYHYQSLHNTIEPLTLHLLGPDQRPSYIFVRVAPGELVASMDKLAASWKRVAPETPFIGSFVNENTERQYRAEATLMRVFISGGVLTIIISCMGLFAMAMLIIGQRTREIGIRKVLGASAAGVATLISRDFLVLVGIAILIASPLAWVLMRQWLKEFAYRTDIHWSIFVMAGGMAMLVAALTVSFQSVRAALMNPVKSLRTE</sequence>
<dbReference type="PANTHER" id="PTHR30572:SF18">
    <property type="entry name" value="ABC-TYPE MACROLIDE FAMILY EXPORT SYSTEM PERMEASE COMPONENT 2"/>
    <property type="match status" value="1"/>
</dbReference>
<evidence type="ECO:0000313" key="10">
    <source>
        <dbReference type="Proteomes" id="UP001449657"/>
    </source>
</evidence>
<feature type="transmembrane region" description="Helical" evidence="6">
    <location>
        <begin position="337"/>
        <end position="363"/>
    </location>
</feature>
<evidence type="ECO:0000256" key="5">
    <source>
        <dbReference type="ARBA" id="ARBA00023136"/>
    </source>
</evidence>
<feature type="transmembrane region" description="Helical" evidence="6">
    <location>
        <begin position="719"/>
        <end position="747"/>
    </location>
</feature>
<dbReference type="Proteomes" id="UP001449657">
    <property type="component" value="Chromosome"/>
</dbReference>
<keyword evidence="4 6" id="KW-1133">Transmembrane helix</keyword>
<evidence type="ECO:0000256" key="6">
    <source>
        <dbReference type="SAM" id="Phobius"/>
    </source>
</evidence>
<feature type="transmembrane region" description="Helical" evidence="6">
    <location>
        <begin position="383"/>
        <end position="405"/>
    </location>
</feature>
<comment type="subcellular location">
    <subcellularLocation>
        <location evidence="1">Cell membrane</location>
        <topology evidence="1">Multi-pass membrane protein</topology>
    </subcellularLocation>
</comment>
<evidence type="ECO:0000259" key="8">
    <source>
        <dbReference type="Pfam" id="PF12704"/>
    </source>
</evidence>
<dbReference type="InterPro" id="IPR050250">
    <property type="entry name" value="Macrolide_Exporter_MacB"/>
</dbReference>
<evidence type="ECO:0000256" key="2">
    <source>
        <dbReference type="ARBA" id="ARBA00022475"/>
    </source>
</evidence>
<feature type="transmembrane region" description="Helical" evidence="6">
    <location>
        <begin position="426"/>
        <end position="450"/>
    </location>
</feature>
<feature type="domain" description="ABC3 transporter permease C-terminal" evidence="7">
    <location>
        <begin position="294"/>
        <end position="409"/>
    </location>
</feature>
<evidence type="ECO:0000259" key="7">
    <source>
        <dbReference type="Pfam" id="PF02687"/>
    </source>
</evidence>
<keyword evidence="10" id="KW-1185">Reference proteome</keyword>
<reference evidence="9 10" key="1">
    <citation type="submission" date="2024-03" db="EMBL/GenBank/DDBJ databases">
        <title>Chitinophaga caseinilytica sp. nov., a casein hydrolysing bacterium isolated from forest soil.</title>
        <authorList>
            <person name="Lee D.S."/>
            <person name="Han D.M."/>
            <person name="Baek J.H."/>
            <person name="Choi D.G."/>
            <person name="Jeon J.H."/>
            <person name="Jeon C.O."/>
        </authorList>
    </citation>
    <scope>NUCLEOTIDE SEQUENCE [LARGE SCALE GENOMIC DNA]</scope>
    <source>
        <strain evidence="9 10">KACC 19118</strain>
    </source>
</reference>
<keyword evidence="3 6" id="KW-0812">Transmembrane</keyword>
<evidence type="ECO:0000256" key="3">
    <source>
        <dbReference type="ARBA" id="ARBA00022692"/>
    </source>
</evidence>
<evidence type="ECO:0000313" key="9">
    <source>
        <dbReference type="EMBL" id="WZN47249.1"/>
    </source>
</evidence>
<feature type="domain" description="MacB-like periplasmic core" evidence="8">
    <location>
        <begin position="20"/>
        <end position="233"/>
    </location>
</feature>
<feature type="domain" description="ABC3 transporter permease C-terminal" evidence="7">
    <location>
        <begin position="688"/>
        <end position="798"/>
    </location>
</feature>
<dbReference type="InterPro" id="IPR025857">
    <property type="entry name" value="MacB_PCD"/>
</dbReference>
<evidence type="ECO:0000256" key="4">
    <source>
        <dbReference type="ARBA" id="ARBA00022989"/>
    </source>
</evidence>
<dbReference type="Pfam" id="PF02687">
    <property type="entry name" value="FtsX"/>
    <property type="match status" value="2"/>
</dbReference>
<keyword evidence="5 6" id="KW-0472">Membrane</keyword>
<name>A0ABZ2Z645_9BACT</name>
<dbReference type="EMBL" id="CP150096">
    <property type="protein sequence ID" value="WZN47249.1"/>
    <property type="molecule type" value="Genomic_DNA"/>
</dbReference>
<dbReference type="Pfam" id="PF12704">
    <property type="entry name" value="MacB_PCD"/>
    <property type="match status" value="2"/>
</dbReference>
<organism evidence="9 10">
    <name type="scientific">Chitinophaga caseinilytica</name>
    <dbReference type="NCBI Taxonomy" id="2267521"/>
    <lineage>
        <taxon>Bacteria</taxon>
        <taxon>Pseudomonadati</taxon>
        <taxon>Bacteroidota</taxon>
        <taxon>Chitinophagia</taxon>
        <taxon>Chitinophagales</taxon>
        <taxon>Chitinophagaceae</taxon>
        <taxon>Chitinophaga</taxon>
    </lineage>
</organism>
<proteinExistence type="predicted"/>
<dbReference type="PANTHER" id="PTHR30572">
    <property type="entry name" value="MEMBRANE COMPONENT OF TRANSPORTER-RELATED"/>
    <property type="match status" value="1"/>
</dbReference>
<dbReference type="RefSeq" id="WP_341841904.1">
    <property type="nucleotide sequence ID" value="NZ_CP149792.1"/>
</dbReference>
<feature type="transmembrane region" description="Helical" evidence="6">
    <location>
        <begin position="683"/>
        <end position="707"/>
    </location>
</feature>
<feature type="transmembrane region" description="Helical" evidence="6">
    <location>
        <begin position="288"/>
        <end position="316"/>
    </location>
</feature>
<protein>
    <submittedName>
        <fullName evidence="9">ABC transporter permease</fullName>
    </submittedName>
</protein>
<gene>
    <name evidence="9" type="ORF">WJU22_03525</name>
</gene>
<dbReference type="InterPro" id="IPR003838">
    <property type="entry name" value="ABC3_permease_C"/>
</dbReference>
<feature type="domain" description="MacB-like periplasmic core" evidence="8">
    <location>
        <begin position="530"/>
        <end position="645"/>
    </location>
</feature>